<protein>
    <submittedName>
        <fullName evidence="1">Helix-turn-helix domain-containing protein</fullName>
    </submittedName>
</protein>
<proteinExistence type="predicted"/>
<accession>A0ACD5DD21</accession>
<dbReference type="Proteomes" id="UP001149860">
    <property type="component" value="Chromosome"/>
</dbReference>
<reference evidence="1" key="1">
    <citation type="submission" date="2024-08" db="EMBL/GenBank/DDBJ databases">
        <title>Lentilactobacillus sp. nov., isolated from tree bark.</title>
        <authorList>
            <person name="Phuengjayaem S."/>
            <person name="Tanasupawat S."/>
        </authorList>
    </citation>
    <scope>NUCLEOTIDE SEQUENCE</scope>
    <source>
        <strain evidence="1">SPB1-3</strain>
    </source>
</reference>
<organism evidence="1 2">
    <name type="scientific">Lentilactobacillus terminaliae</name>
    <dbReference type="NCBI Taxonomy" id="3003483"/>
    <lineage>
        <taxon>Bacteria</taxon>
        <taxon>Bacillati</taxon>
        <taxon>Bacillota</taxon>
        <taxon>Bacilli</taxon>
        <taxon>Lactobacillales</taxon>
        <taxon>Lactobacillaceae</taxon>
        <taxon>Lentilactobacillus</taxon>
    </lineage>
</organism>
<evidence type="ECO:0000313" key="1">
    <source>
        <dbReference type="EMBL" id="XFD39279.1"/>
    </source>
</evidence>
<keyword evidence="2" id="KW-1185">Reference proteome</keyword>
<evidence type="ECO:0000313" key="2">
    <source>
        <dbReference type="Proteomes" id="UP001149860"/>
    </source>
</evidence>
<gene>
    <name evidence="1" type="ORF">O0236_007520</name>
</gene>
<sequence>MSEKTDFGYRLKSLRNRTGKTQESVAADLKITRASYSHLENGRNEPDNEMLKKLATYYEVTTDYLLGHKTDLGDIPVAAHLTTDWDELTEEQQKDIQEYIEFKKAQYKKEHEKG</sequence>
<name>A0ACD5DD21_9LACO</name>
<dbReference type="EMBL" id="CP168151">
    <property type="protein sequence ID" value="XFD39279.1"/>
    <property type="molecule type" value="Genomic_DNA"/>
</dbReference>